<dbReference type="CDD" id="cd00340">
    <property type="entry name" value="GSH_Peroxidase"/>
    <property type="match status" value="1"/>
</dbReference>
<keyword evidence="6" id="KW-0732">Signal</keyword>
<dbReference type="GO" id="GO:0004601">
    <property type="term" value="F:peroxidase activity"/>
    <property type="evidence" value="ECO:0007669"/>
    <property type="project" value="UniProtKB-KW"/>
</dbReference>
<name>M9NV22_DUGJA</name>
<keyword evidence="2 5" id="KW-0575">Peroxidase</keyword>
<dbReference type="EMBL" id="JX105521">
    <property type="protein sequence ID" value="AFP33289.1"/>
    <property type="molecule type" value="mRNA"/>
</dbReference>
<dbReference type="Gene3D" id="3.40.30.10">
    <property type="entry name" value="Glutaredoxin"/>
    <property type="match status" value="1"/>
</dbReference>
<proteinExistence type="evidence at transcript level"/>
<gene>
    <name evidence="7" type="primary">GSH-PX</name>
</gene>
<dbReference type="PROSITE" id="PS51355">
    <property type="entry name" value="GLUTATHIONE_PEROXID_3"/>
    <property type="match status" value="1"/>
</dbReference>
<keyword evidence="3 5" id="KW-0560">Oxidoreductase</keyword>
<dbReference type="PROSITE" id="PS00460">
    <property type="entry name" value="GLUTATHIONE_PEROXID_1"/>
    <property type="match status" value="1"/>
</dbReference>
<accession>M9NV22</accession>
<evidence type="ECO:0000256" key="1">
    <source>
        <dbReference type="ARBA" id="ARBA00006926"/>
    </source>
</evidence>
<feature type="active site" evidence="4">
    <location>
        <position position="57"/>
    </location>
</feature>
<reference evidence="7" key="1">
    <citation type="submission" date="2012-05" db="EMBL/GenBank/DDBJ databases">
        <title>Molecular cloning of antioxidant system genes in the planarian dugesia japonica.</title>
        <authorList>
            <person name="Li Z."/>
            <person name="Wang W."/>
            <person name="Sun Y."/>
            <person name="Sun S."/>
            <person name="Wang L."/>
        </authorList>
    </citation>
    <scope>NUCLEOTIDE SEQUENCE</scope>
    <source>
        <strain evidence="7">DjSH</strain>
    </source>
</reference>
<sequence length="183" mass="21267">MALKYFLLFYQIILSIKFIDCEKSVFDFSVKDADGNSLHLSDFSGKVLLFTNVASECGYTDSHYKMYVKLQEKYGPKGFQILAFPCNDFGKQEPQTSDKVFKWAKSVYNVNFPILHKISLLSKDKTTPDVWNYLLDQSEYPGWNFWKYITGSDGRLVEYLDNFQMDDVIEPIIIKALNTKEDL</sequence>
<dbReference type="PRINTS" id="PR01011">
    <property type="entry name" value="GLUTPROXDASE"/>
</dbReference>
<evidence type="ECO:0000313" key="7">
    <source>
        <dbReference type="EMBL" id="AFP33289.1"/>
    </source>
</evidence>
<evidence type="ECO:0000256" key="3">
    <source>
        <dbReference type="ARBA" id="ARBA00023002"/>
    </source>
</evidence>
<dbReference type="InterPro" id="IPR029759">
    <property type="entry name" value="GPX_AS"/>
</dbReference>
<dbReference type="PIRSF" id="PIRSF000303">
    <property type="entry name" value="Glutathion_perox"/>
    <property type="match status" value="1"/>
</dbReference>
<feature type="signal peptide" evidence="6">
    <location>
        <begin position="1"/>
        <end position="21"/>
    </location>
</feature>
<dbReference type="InterPro" id="IPR000889">
    <property type="entry name" value="Glutathione_peroxidase"/>
</dbReference>
<evidence type="ECO:0000256" key="2">
    <source>
        <dbReference type="ARBA" id="ARBA00022559"/>
    </source>
</evidence>
<dbReference type="AlphaFoldDB" id="M9NV22"/>
<dbReference type="Pfam" id="PF00255">
    <property type="entry name" value="GSHPx"/>
    <property type="match status" value="1"/>
</dbReference>
<protein>
    <recommendedName>
        <fullName evidence="5">Glutathione peroxidase</fullName>
    </recommendedName>
</protein>
<feature type="chain" id="PRO_5004101518" description="Glutathione peroxidase" evidence="6">
    <location>
        <begin position="22"/>
        <end position="183"/>
    </location>
</feature>
<organism evidence="7">
    <name type="scientific">Dugesia japonica</name>
    <name type="common">Planarian</name>
    <dbReference type="NCBI Taxonomy" id="6161"/>
    <lineage>
        <taxon>Eukaryota</taxon>
        <taxon>Metazoa</taxon>
        <taxon>Spiralia</taxon>
        <taxon>Lophotrochozoa</taxon>
        <taxon>Platyhelminthes</taxon>
        <taxon>Rhabditophora</taxon>
        <taxon>Seriata</taxon>
        <taxon>Tricladida</taxon>
        <taxon>Continenticola</taxon>
        <taxon>Geoplanoidea</taxon>
        <taxon>Dugesiidae</taxon>
        <taxon>Dugesia</taxon>
    </lineage>
</organism>
<dbReference type="PANTHER" id="PTHR11592">
    <property type="entry name" value="GLUTATHIONE PEROXIDASE"/>
    <property type="match status" value="1"/>
</dbReference>
<dbReference type="GO" id="GO:0006979">
    <property type="term" value="P:response to oxidative stress"/>
    <property type="evidence" value="ECO:0007669"/>
    <property type="project" value="InterPro"/>
</dbReference>
<evidence type="ECO:0000256" key="4">
    <source>
        <dbReference type="PIRSR" id="PIRSR000303-1"/>
    </source>
</evidence>
<dbReference type="SUPFAM" id="SSF52833">
    <property type="entry name" value="Thioredoxin-like"/>
    <property type="match status" value="1"/>
</dbReference>
<dbReference type="PANTHER" id="PTHR11592:SF78">
    <property type="entry name" value="GLUTATHIONE PEROXIDASE"/>
    <property type="match status" value="1"/>
</dbReference>
<evidence type="ECO:0000256" key="6">
    <source>
        <dbReference type="SAM" id="SignalP"/>
    </source>
</evidence>
<comment type="similarity">
    <text evidence="1 5">Belongs to the glutathione peroxidase family.</text>
</comment>
<dbReference type="InterPro" id="IPR036249">
    <property type="entry name" value="Thioredoxin-like_sf"/>
</dbReference>
<evidence type="ECO:0000256" key="5">
    <source>
        <dbReference type="RuleBase" id="RU000499"/>
    </source>
</evidence>